<name>A0A5J4UMN5_9EUKA</name>
<dbReference type="Proteomes" id="UP000324800">
    <property type="component" value="Unassembled WGS sequence"/>
</dbReference>
<sequence>MVNQSDNDSSEHADNENDQLDRAIAEILFDAFMDAMGSNSEDDDDYAASPVPQSTEDDNLDVWQMSGDEEVCNANLEPLRQTHAELYDDSNDETSTQSEEHDFAGIQCRSLLENELKTEAENSETDLLVPQDPDALEILNKLASTAKTNQKDIRNAAIRLINSRIKKLLKIMIHLSPMDLSQLKIIILPKIIEDEKTLQYGSLVRNLVAVQSTNVQAAEAIFQKGKLEAAECILGTFELDGQATGEAQQLRKQHLDNRSSRFSYNKPPTSAAFSSKEKKALIKNQAFKDRIRIQDLRQIEEQAQEVENEVKEVTLTANVPIKYLSIKLLQAIQLI</sequence>
<evidence type="ECO:0000313" key="3">
    <source>
        <dbReference type="Proteomes" id="UP000324800"/>
    </source>
</evidence>
<reference evidence="2 3" key="1">
    <citation type="submission" date="2019-03" db="EMBL/GenBank/DDBJ databases">
        <title>Single cell metagenomics reveals metabolic interactions within the superorganism composed of flagellate Streblomastix strix and complex community of Bacteroidetes bacteria on its surface.</title>
        <authorList>
            <person name="Treitli S.C."/>
            <person name="Kolisko M."/>
            <person name="Husnik F."/>
            <person name="Keeling P."/>
            <person name="Hampl V."/>
        </authorList>
    </citation>
    <scope>NUCLEOTIDE SEQUENCE [LARGE SCALE GENOMIC DNA]</scope>
    <source>
        <strain evidence="2">ST1C</strain>
    </source>
</reference>
<accession>A0A5J4UMN5</accession>
<dbReference type="EMBL" id="SNRW01014032">
    <property type="protein sequence ID" value="KAA6371936.1"/>
    <property type="molecule type" value="Genomic_DNA"/>
</dbReference>
<organism evidence="2 3">
    <name type="scientific">Streblomastix strix</name>
    <dbReference type="NCBI Taxonomy" id="222440"/>
    <lineage>
        <taxon>Eukaryota</taxon>
        <taxon>Metamonada</taxon>
        <taxon>Preaxostyla</taxon>
        <taxon>Oxymonadida</taxon>
        <taxon>Streblomastigidae</taxon>
        <taxon>Streblomastix</taxon>
    </lineage>
</organism>
<evidence type="ECO:0000256" key="1">
    <source>
        <dbReference type="SAM" id="MobiDB-lite"/>
    </source>
</evidence>
<protein>
    <submittedName>
        <fullName evidence="2">Uncharacterized protein</fullName>
    </submittedName>
</protein>
<evidence type="ECO:0000313" key="2">
    <source>
        <dbReference type="EMBL" id="KAA6371936.1"/>
    </source>
</evidence>
<proteinExistence type="predicted"/>
<comment type="caution">
    <text evidence="2">The sequence shown here is derived from an EMBL/GenBank/DDBJ whole genome shotgun (WGS) entry which is preliminary data.</text>
</comment>
<gene>
    <name evidence="2" type="ORF">EZS28_032537</name>
</gene>
<feature type="region of interest" description="Disordered" evidence="1">
    <location>
        <begin position="1"/>
        <end position="21"/>
    </location>
</feature>
<feature type="region of interest" description="Disordered" evidence="1">
    <location>
        <begin position="36"/>
        <end position="57"/>
    </location>
</feature>
<feature type="compositionally biased region" description="Basic and acidic residues" evidence="1">
    <location>
        <begin position="9"/>
        <end position="21"/>
    </location>
</feature>
<dbReference type="AlphaFoldDB" id="A0A5J4UMN5"/>